<organism evidence="1 2">
    <name type="scientific">Trichonephila clavipes</name>
    <name type="common">Golden silk orbweaver</name>
    <name type="synonym">Nephila clavipes</name>
    <dbReference type="NCBI Taxonomy" id="2585209"/>
    <lineage>
        <taxon>Eukaryota</taxon>
        <taxon>Metazoa</taxon>
        <taxon>Ecdysozoa</taxon>
        <taxon>Arthropoda</taxon>
        <taxon>Chelicerata</taxon>
        <taxon>Arachnida</taxon>
        <taxon>Araneae</taxon>
        <taxon>Araneomorphae</taxon>
        <taxon>Entelegynae</taxon>
        <taxon>Araneoidea</taxon>
        <taxon>Nephilidae</taxon>
        <taxon>Trichonephila</taxon>
    </lineage>
</organism>
<gene>
    <name evidence="1" type="ORF">TNCV_4647571</name>
</gene>
<sequence length="144" mass="16304">MNFPSPRPMAIAKAKRIVNWRFLNRIRDSDGLSGIRGNKTISPLNITIKMVASRRFPVILLMIKREPLHYLGVFKLRSRITSQPIINRRLKITGVSEIRIQILVPHPNMQLMPTFDAPAPTSSVPGAYPPGISSGIIRQSYWSF</sequence>
<accession>A0A8X6SX64</accession>
<dbReference type="Proteomes" id="UP000887159">
    <property type="component" value="Unassembled WGS sequence"/>
</dbReference>
<proteinExistence type="predicted"/>
<comment type="caution">
    <text evidence="1">The sequence shown here is derived from an EMBL/GenBank/DDBJ whole genome shotgun (WGS) entry which is preliminary data.</text>
</comment>
<evidence type="ECO:0000313" key="1">
    <source>
        <dbReference type="EMBL" id="GFY19585.1"/>
    </source>
</evidence>
<dbReference type="EMBL" id="BMAU01021353">
    <property type="protein sequence ID" value="GFY19585.1"/>
    <property type="molecule type" value="Genomic_DNA"/>
</dbReference>
<keyword evidence="2" id="KW-1185">Reference proteome</keyword>
<reference evidence="1" key="1">
    <citation type="submission" date="2020-08" db="EMBL/GenBank/DDBJ databases">
        <title>Multicomponent nature underlies the extraordinary mechanical properties of spider dragline silk.</title>
        <authorList>
            <person name="Kono N."/>
            <person name="Nakamura H."/>
            <person name="Mori M."/>
            <person name="Yoshida Y."/>
            <person name="Ohtoshi R."/>
            <person name="Malay A.D."/>
            <person name="Moran D.A.P."/>
            <person name="Tomita M."/>
            <person name="Numata K."/>
            <person name="Arakawa K."/>
        </authorList>
    </citation>
    <scope>NUCLEOTIDE SEQUENCE</scope>
</reference>
<dbReference type="AlphaFoldDB" id="A0A8X6SX64"/>
<name>A0A8X6SX64_TRICX</name>
<evidence type="ECO:0000313" key="2">
    <source>
        <dbReference type="Proteomes" id="UP000887159"/>
    </source>
</evidence>
<protein>
    <submittedName>
        <fullName evidence="1">Uncharacterized protein</fullName>
    </submittedName>
</protein>